<comment type="caution">
    <text evidence="6">The sequence shown here is derived from an EMBL/GenBank/DDBJ whole genome shotgun (WGS) entry which is preliminary data.</text>
</comment>
<keyword evidence="1 3" id="KW-0728">SH3 domain</keyword>
<feature type="region of interest" description="Disordered" evidence="4">
    <location>
        <begin position="316"/>
        <end position="385"/>
    </location>
</feature>
<sequence length="814" mass="91517">MEKFNSSIRHTEDDPPLHQPFKVPTEEIPEGLQKERKAALEKLASQGNATSMPGPSRFQKTVHPNPLLGVKHSTDDKTEHDPEPSHLNPVAQRFGVHLQSTNRENYGKTETPKFPIKTSEPAKEDPKPLHLKPAWNKFPNAVPPGKEKIPLGAKPDSDFASQESEAKLSFTKISGIKEKLMTAVQENMTKFPLSKPPVAQKPFLGNEGSNNNDTSNKFGSLQVRLSGPRTKTYSFKKVKEMDENSSAAEAAGSHLSKIALKPTGQYYSSSQGTSKNVQKETEDKEMSVAKTTIVKKFDKEGSDSSHKFCNINIVLDAGRSSGESQEKEDGDRSSEVLKQRVLAPEFNLPLFPAKPNRPPHVELERFQKSSRKKTSENDGLKPPAFRTAAFAPPVAQVHCATQFPSPPPAPPAPSLPPRNIKPSSETKNPENEENYDDVEFVSKGFFITYNFLSTLGKGGLRFVSCIQSWQCTFRSLREKEKKQNKEEKRRIDQEKKEQKEKEKKELELRKKFKLMGPIEVLHQARACVDYKGGKNELTVKQGDQIEIIRITDNPEGKWLGRIRGCYGYIKTTMVEIDYDSLKIKQKPPTGAPLKFSESDMEVYDDVGEHDNSFSLSNEQGGSGNTFPPPPADQEIYDEIDDDKPMARSVSQDEDKNGIWSWGILKRLKVKDDKKKSKREKTAKVNGAEENGNLFTSSSTKQSEKDCGEDVYDDVDSSDFPLSPDFTSSKPARYGKQKLAEKEMPKSKRTDREEELRKKFEFMGEIRVIYSTTTIQDLHQKKWGPKDLPIKPGELLDIIESTDDTKVLCRNVEGK</sequence>
<organism evidence="6 7">
    <name type="scientific">Formicarius rufipectus</name>
    <dbReference type="NCBI Taxonomy" id="1118560"/>
    <lineage>
        <taxon>Eukaryota</taxon>
        <taxon>Metazoa</taxon>
        <taxon>Chordata</taxon>
        <taxon>Craniata</taxon>
        <taxon>Vertebrata</taxon>
        <taxon>Euteleostomi</taxon>
        <taxon>Archelosauria</taxon>
        <taxon>Archosauria</taxon>
        <taxon>Dinosauria</taxon>
        <taxon>Saurischia</taxon>
        <taxon>Theropoda</taxon>
        <taxon>Coelurosauria</taxon>
        <taxon>Aves</taxon>
        <taxon>Neognathae</taxon>
        <taxon>Neoaves</taxon>
        <taxon>Telluraves</taxon>
        <taxon>Australaves</taxon>
        <taxon>Passeriformes</taxon>
        <taxon>Formicariidae</taxon>
        <taxon>Formicarius</taxon>
    </lineage>
</organism>
<reference evidence="6 7" key="1">
    <citation type="submission" date="2019-09" db="EMBL/GenBank/DDBJ databases">
        <title>Bird 10,000 Genomes (B10K) Project - Family phase.</title>
        <authorList>
            <person name="Zhang G."/>
        </authorList>
    </citation>
    <scope>NUCLEOTIDE SEQUENCE [LARGE SCALE GENOMIC DNA]</scope>
    <source>
        <strain evidence="6">B10K-DU-001-43</strain>
        <tissue evidence="6">Muscle</tissue>
    </source>
</reference>
<dbReference type="InterPro" id="IPR029294">
    <property type="entry name" value="hSH3"/>
</dbReference>
<dbReference type="Pfam" id="PF14603">
    <property type="entry name" value="hSH3"/>
    <property type="match status" value="1"/>
</dbReference>
<dbReference type="Proteomes" id="UP000520463">
    <property type="component" value="Unassembled WGS sequence"/>
</dbReference>
<feature type="compositionally biased region" description="Basic and acidic residues" evidence="4">
    <location>
        <begin position="324"/>
        <end position="338"/>
    </location>
</feature>
<keyword evidence="2" id="KW-0597">Phosphoprotein</keyword>
<feature type="compositionally biased region" description="Basic and acidic residues" evidence="4">
    <location>
        <begin position="1"/>
        <end position="16"/>
    </location>
</feature>
<dbReference type="PANTHER" id="PTHR16830:SF13">
    <property type="entry name" value="FYN-BINDING PROTEIN 1"/>
    <property type="match status" value="1"/>
</dbReference>
<dbReference type="Gene3D" id="2.30.30.40">
    <property type="entry name" value="SH3 Domains"/>
    <property type="match status" value="2"/>
</dbReference>
<dbReference type="InterPro" id="IPR043443">
    <property type="entry name" value="FYB1/2-like"/>
</dbReference>
<dbReference type="FunFam" id="2.30.30.40:FF:000133">
    <property type="entry name" value="FYN-binding protein-like isoform X2"/>
    <property type="match status" value="1"/>
</dbReference>
<dbReference type="SMART" id="SM00326">
    <property type="entry name" value="SH3"/>
    <property type="match status" value="1"/>
</dbReference>
<feature type="compositionally biased region" description="Polar residues" evidence="4">
    <location>
        <begin position="265"/>
        <end position="276"/>
    </location>
</feature>
<proteinExistence type="predicted"/>
<evidence type="ECO:0000313" key="6">
    <source>
        <dbReference type="EMBL" id="NXK95193.1"/>
    </source>
</evidence>
<evidence type="ECO:0000259" key="5">
    <source>
        <dbReference type="PROSITE" id="PS50002"/>
    </source>
</evidence>
<feature type="region of interest" description="Disordered" evidence="4">
    <location>
        <begin position="1"/>
        <end position="162"/>
    </location>
</feature>
<protein>
    <submittedName>
        <fullName evidence="6">FYB1 protein</fullName>
    </submittedName>
</protein>
<feature type="compositionally biased region" description="Basic and acidic residues" evidence="4">
    <location>
        <begin position="672"/>
        <end position="682"/>
    </location>
</feature>
<evidence type="ECO:0000313" key="7">
    <source>
        <dbReference type="Proteomes" id="UP000520463"/>
    </source>
</evidence>
<feature type="region of interest" description="Disordered" evidence="4">
    <location>
        <begin position="399"/>
        <end position="434"/>
    </location>
</feature>
<dbReference type="PROSITE" id="PS50002">
    <property type="entry name" value="SH3"/>
    <property type="match status" value="1"/>
</dbReference>
<evidence type="ECO:0000256" key="2">
    <source>
        <dbReference type="ARBA" id="ARBA00022553"/>
    </source>
</evidence>
<evidence type="ECO:0000256" key="4">
    <source>
        <dbReference type="SAM" id="MobiDB-lite"/>
    </source>
</evidence>
<dbReference type="GO" id="GO:0005886">
    <property type="term" value="C:plasma membrane"/>
    <property type="evidence" value="ECO:0007669"/>
    <property type="project" value="InterPro"/>
</dbReference>
<feature type="compositionally biased region" description="Basic and acidic residues" evidence="4">
    <location>
        <begin position="72"/>
        <end position="84"/>
    </location>
</feature>
<accession>A0A7L0NNP4</accession>
<feature type="non-terminal residue" evidence="6">
    <location>
        <position position="1"/>
    </location>
</feature>
<dbReference type="GO" id="GO:0050852">
    <property type="term" value="P:T cell receptor signaling pathway"/>
    <property type="evidence" value="ECO:0007669"/>
    <property type="project" value="TreeGrafter"/>
</dbReference>
<dbReference type="EMBL" id="VXAU01004685">
    <property type="protein sequence ID" value="NXK95193.1"/>
    <property type="molecule type" value="Genomic_DNA"/>
</dbReference>
<dbReference type="GO" id="GO:0007229">
    <property type="term" value="P:integrin-mediated signaling pathway"/>
    <property type="evidence" value="ECO:0007669"/>
    <property type="project" value="InterPro"/>
</dbReference>
<dbReference type="PANTHER" id="PTHR16830">
    <property type="entry name" value="SH2 CONTAINING ADAPTOR PRAM-1 RELATED"/>
    <property type="match status" value="1"/>
</dbReference>
<dbReference type="InterPro" id="IPR036028">
    <property type="entry name" value="SH3-like_dom_sf"/>
</dbReference>
<dbReference type="GO" id="GO:0072659">
    <property type="term" value="P:protein localization to plasma membrane"/>
    <property type="evidence" value="ECO:0007669"/>
    <property type="project" value="TreeGrafter"/>
</dbReference>
<feature type="region of interest" description="Disordered" evidence="4">
    <location>
        <begin position="478"/>
        <end position="502"/>
    </location>
</feature>
<dbReference type="SUPFAM" id="SSF50044">
    <property type="entry name" value="SH3-domain"/>
    <property type="match status" value="2"/>
</dbReference>
<feature type="region of interest" description="Disordered" evidence="4">
    <location>
        <begin position="672"/>
        <end position="754"/>
    </location>
</feature>
<feature type="domain" description="SH3" evidence="5">
    <location>
        <begin position="519"/>
        <end position="579"/>
    </location>
</feature>
<dbReference type="InterPro" id="IPR001452">
    <property type="entry name" value="SH3_domain"/>
</dbReference>
<feature type="region of interest" description="Disordered" evidence="4">
    <location>
        <begin position="607"/>
        <end position="636"/>
    </location>
</feature>
<dbReference type="Pfam" id="PF07653">
    <property type="entry name" value="SH3_2"/>
    <property type="match status" value="1"/>
</dbReference>
<dbReference type="OrthoDB" id="9396701at2759"/>
<feature type="compositionally biased region" description="Polar residues" evidence="4">
    <location>
        <begin position="207"/>
        <end position="219"/>
    </location>
</feature>
<evidence type="ECO:0000256" key="3">
    <source>
        <dbReference type="PROSITE-ProRule" id="PRU00192"/>
    </source>
</evidence>
<feature type="compositionally biased region" description="Basic and acidic residues" evidence="4">
    <location>
        <begin position="277"/>
        <end position="287"/>
    </location>
</feature>
<keyword evidence="7" id="KW-1185">Reference proteome</keyword>
<feature type="compositionally biased region" description="Basic and acidic residues" evidence="4">
    <location>
        <begin position="737"/>
        <end position="754"/>
    </location>
</feature>
<feature type="compositionally biased region" description="Basic and acidic residues" evidence="4">
    <location>
        <begin position="359"/>
        <end position="379"/>
    </location>
</feature>
<feature type="non-terminal residue" evidence="6">
    <location>
        <position position="814"/>
    </location>
</feature>
<name>A0A7L0NNP4_9PASS</name>
<dbReference type="AlphaFoldDB" id="A0A7L0NNP4"/>
<gene>
    <name evidence="6" type="primary">Fyb1</name>
    <name evidence="6" type="ORF">FORRUF_R14347</name>
</gene>
<feature type="region of interest" description="Disordered" evidence="4">
    <location>
        <begin position="192"/>
        <end position="289"/>
    </location>
</feature>
<evidence type="ECO:0000256" key="1">
    <source>
        <dbReference type="ARBA" id="ARBA00022443"/>
    </source>
</evidence>
<feature type="compositionally biased region" description="Pro residues" evidence="4">
    <location>
        <begin position="404"/>
        <end position="416"/>
    </location>
</feature>